<feature type="domain" description="Protein kinase" evidence="8">
    <location>
        <begin position="27"/>
        <end position="247"/>
    </location>
</feature>
<dbReference type="PANTHER" id="PTHR11584:SF394">
    <property type="entry name" value="APOPTOTIC SIGNAL-REGULATING KINASE 1, ISOFORM C"/>
    <property type="match status" value="1"/>
</dbReference>
<dbReference type="InterPro" id="IPR008271">
    <property type="entry name" value="Ser/Thr_kinase_AS"/>
</dbReference>
<keyword evidence="5 6" id="KW-0067">ATP-binding</keyword>
<evidence type="ECO:0000256" key="7">
    <source>
        <dbReference type="RuleBase" id="RU000304"/>
    </source>
</evidence>
<evidence type="ECO:0000256" key="4">
    <source>
        <dbReference type="ARBA" id="ARBA00022777"/>
    </source>
</evidence>
<dbReference type="EMBL" id="CAJNOH010002952">
    <property type="protein sequence ID" value="CAF1317622.1"/>
    <property type="molecule type" value="Genomic_DNA"/>
</dbReference>
<dbReference type="PANTHER" id="PTHR11584">
    <property type="entry name" value="SERINE/THREONINE PROTEIN KINASE"/>
    <property type="match status" value="1"/>
</dbReference>
<comment type="similarity">
    <text evidence="7">Belongs to the protein kinase superfamily.</text>
</comment>
<dbReference type="GO" id="GO:0035556">
    <property type="term" value="P:intracellular signal transduction"/>
    <property type="evidence" value="ECO:0007669"/>
    <property type="project" value="UniProtKB-ARBA"/>
</dbReference>
<evidence type="ECO:0000259" key="8">
    <source>
        <dbReference type="PROSITE" id="PS50011"/>
    </source>
</evidence>
<evidence type="ECO:0000256" key="1">
    <source>
        <dbReference type="ARBA" id="ARBA00022527"/>
    </source>
</evidence>
<name>A0A815F241_9BILA</name>
<comment type="caution">
    <text evidence="9">The sequence shown here is derived from an EMBL/GenBank/DDBJ whole genome shotgun (WGS) entry which is preliminary data.</text>
</comment>
<dbReference type="SUPFAM" id="SSF56112">
    <property type="entry name" value="Protein kinase-like (PK-like)"/>
    <property type="match status" value="1"/>
</dbReference>
<feature type="binding site" evidence="6">
    <location>
        <position position="56"/>
    </location>
    <ligand>
        <name>ATP</name>
        <dbReference type="ChEBI" id="CHEBI:30616"/>
    </ligand>
</feature>
<dbReference type="Proteomes" id="UP000663870">
    <property type="component" value="Unassembled WGS sequence"/>
</dbReference>
<dbReference type="SMART" id="SM00220">
    <property type="entry name" value="S_TKc"/>
    <property type="match status" value="1"/>
</dbReference>
<keyword evidence="1 7" id="KW-0723">Serine/threonine-protein kinase</keyword>
<keyword evidence="12" id="KW-1185">Reference proteome</keyword>
<dbReference type="Gene3D" id="1.10.510.10">
    <property type="entry name" value="Transferase(Phosphotransferase) domain 1"/>
    <property type="match status" value="1"/>
</dbReference>
<proteinExistence type="inferred from homology"/>
<dbReference type="Proteomes" id="UP000663854">
    <property type="component" value="Unassembled WGS sequence"/>
</dbReference>
<evidence type="ECO:0000313" key="10">
    <source>
        <dbReference type="EMBL" id="CAF1583778.1"/>
    </source>
</evidence>
<dbReference type="PROSITE" id="PS00108">
    <property type="entry name" value="PROTEIN_KINASE_ST"/>
    <property type="match status" value="1"/>
</dbReference>
<keyword evidence="4" id="KW-0418">Kinase</keyword>
<dbReference type="GO" id="GO:0004674">
    <property type="term" value="F:protein serine/threonine kinase activity"/>
    <property type="evidence" value="ECO:0007669"/>
    <property type="project" value="UniProtKB-KW"/>
</dbReference>
<dbReference type="Pfam" id="PF00069">
    <property type="entry name" value="Pkinase"/>
    <property type="match status" value="1"/>
</dbReference>
<keyword evidence="2" id="KW-0808">Transferase</keyword>
<dbReference type="Gene3D" id="3.30.200.20">
    <property type="entry name" value="Phosphorylase Kinase, domain 1"/>
    <property type="match status" value="1"/>
</dbReference>
<evidence type="ECO:0000313" key="11">
    <source>
        <dbReference type="Proteomes" id="UP000663854"/>
    </source>
</evidence>
<dbReference type="InterPro" id="IPR000719">
    <property type="entry name" value="Prot_kinase_dom"/>
</dbReference>
<dbReference type="InterPro" id="IPR011009">
    <property type="entry name" value="Kinase-like_dom_sf"/>
</dbReference>
<evidence type="ECO:0000256" key="5">
    <source>
        <dbReference type="ARBA" id="ARBA00022840"/>
    </source>
</evidence>
<dbReference type="EMBL" id="CAJNOL010004230">
    <property type="protein sequence ID" value="CAF1583778.1"/>
    <property type="molecule type" value="Genomic_DNA"/>
</dbReference>
<dbReference type="GO" id="GO:0005524">
    <property type="term" value="F:ATP binding"/>
    <property type="evidence" value="ECO:0007669"/>
    <property type="project" value="UniProtKB-UniRule"/>
</dbReference>
<keyword evidence="3 6" id="KW-0547">Nucleotide-binding</keyword>
<dbReference type="PROSITE" id="PS00107">
    <property type="entry name" value="PROTEIN_KINASE_ATP"/>
    <property type="match status" value="1"/>
</dbReference>
<protein>
    <recommendedName>
        <fullName evidence="8">Protein kinase domain-containing protein</fullName>
    </recommendedName>
</protein>
<dbReference type="InterPro" id="IPR017441">
    <property type="entry name" value="Protein_kinase_ATP_BS"/>
</dbReference>
<dbReference type="CDD" id="cd06606">
    <property type="entry name" value="STKc_MAPKKK"/>
    <property type="match status" value="1"/>
</dbReference>
<evidence type="ECO:0000256" key="3">
    <source>
        <dbReference type="ARBA" id="ARBA00022741"/>
    </source>
</evidence>
<evidence type="ECO:0000256" key="2">
    <source>
        <dbReference type="ARBA" id="ARBA00022679"/>
    </source>
</evidence>
<organism evidence="9 11">
    <name type="scientific">Rotaria sordida</name>
    <dbReference type="NCBI Taxonomy" id="392033"/>
    <lineage>
        <taxon>Eukaryota</taxon>
        <taxon>Metazoa</taxon>
        <taxon>Spiralia</taxon>
        <taxon>Gnathifera</taxon>
        <taxon>Rotifera</taxon>
        <taxon>Eurotatoria</taxon>
        <taxon>Bdelloidea</taxon>
        <taxon>Philodinida</taxon>
        <taxon>Philodinidae</taxon>
        <taxon>Rotaria</taxon>
    </lineage>
</organism>
<sequence>MNAECGSSHSSMPFTPPIDLEFDRDQQGQRISLGQGAYGKVYLAQDRITSKKFAVKEIPMRNPSHTEVVENEIKTLSTLNHKNRQLSEASIRNYTRQILKRLQYLHGNHILHRDIKSANILINSRGEIKIADFGTSKRLAGLHLCTEENVGTLQYMCPDVVLVPPMGYGSEVDIWSVGCTVIEMATGKRPFHNVANGYALLFKLGKEKQPPDIPSELSDTTKDFLAKCFEPSHRRPSAKDLLNHPLFNAIRVSGSSSSLQQSTNDGVMVFEPARNLAPQVSIDGCRRLELANILCDKESREAFIGQWMFLIEEKNKTELLNIEKLLILLSGICDYLDQGDADSLEHALDPGPALR</sequence>
<evidence type="ECO:0000313" key="12">
    <source>
        <dbReference type="Proteomes" id="UP000663870"/>
    </source>
</evidence>
<dbReference type="AlphaFoldDB" id="A0A815F241"/>
<reference evidence="9" key="1">
    <citation type="submission" date="2021-02" db="EMBL/GenBank/DDBJ databases">
        <authorList>
            <person name="Nowell W R."/>
        </authorList>
    </citation>
    <scope>NUCLEOTIDE SEQUENCE</scope>
</reference>
<dbReference type="PROSITE" id="PS50011">
    <property type="entry name" value="PROTEIN_KINASE_DOM"/>
    <property type="match status" value="1"/>
</dbReference>
<accession>A0A815F241</accession>
<evidence type="ECO:0000256" key="6">
    <source>
        <dbReference type="PROSITE-ProRule" id="PRU10141"/>
    </source>
</evidence>
<gene>
    <name evidence="10" type="ORF">JXQ802_LOCUS46511</name>
    <name evidence="9" type="ORF">PYM288_LOCUS30745</name>
</gene>
<evidence type="ECO:0000313" key="9">
    <source>
        <dbReference type="EMBL" id="CAF1317622.1"/>
    </source>
</evidence>